<reference evidence="1" key="1">
    <citation type="submission" date="2018-11" db="EMBL/GenBank/DDBJ databases">
        <authorList>
            <consortium name="Genoscope - CEA"/>
            <person name="William W."/>
        </authorList>
    </citation>
    <scope>NUCLEOTIDE SEQUENCE</scope>
</reference>
<name>A0A3P6FPB5_BRAOL</name>
<gene>
    <name evidence="1" type="ORF">BOLC5T35042H</name>
</gene>
<proteinExistence type="predicted"/>
<organism evidence="1">
    <name type="scientific">Brassica oleracea</name>
    <name type="common">Wild cabbage</name>
    <dbReference type="NCBI Taxonomy" id="3712"/>
    <lineage>
        <taxon>Eukaryota</taxon>
        <taxon>Viridiplantae</taxon>
        <taxon>Streptophyta</taxon>
        <taxon>Embryophyta</taxon>
        <taxon>Tracheophyta</taxon>
        <taxon>Spermatophyta</taxon>
        <taxon>Magnoliopsida</taxon>
        <taxon>eudicotyledons</taxon>
        <taxon>Gunneridae</taxon>
        <taxon>Pentapetalae</taxon>
        <taxon>rosids</taxon>
        <taxon>malvids</taxon>
        <taxon>Brassicales</taxon>
        <taxon>Brassicaceae</taxon>
        <taxon>Brassiceae</taxon>
        <taxon>Brassica</taxon>
    </lineage>
</organism>
<dbReference type="Gene3D" id="3.90.180.10">
    <property type="entry name" value="Medium-chain alcohol dehydrogenases, catalytic domain"/>
    <property type="match status" value="1"/>
</dbReference>
<evidence type="ECO:0000313" key="1">
    <source>
        <dbReference type="EMBL" id="VDD47495.1"/>
    </source>
</evidence>
<sequence>MASNNKQVILRDYVAGFPKESDLVFNDATVDLSVPAGSNKVLLKVKNRLFNKRYKKRRLTLGYCWMGGVQCYYSNSLLTF</sequence>
<accession>A0A3P6FPB5</accession>
<dbReference type="AlphaFoldDB" id="A0A3P6FPB5"/>
<protein>
    <submittedName>
        <fullName evidence="1">Uncharacterized protein</fullName>
    </submittedName>
</protein>
<dbReference type="EMBL" id="LR031877">
    <property type="protein sequence ID" value="VDD47495.1"/>
    <property type="molecule type" value="Genomic_DNA"/>
</dbReference>